<dbReference type="PANTHER" id="PTHR36558:SF1">
    <property type="entry name" value="RESTRICTION ENDONUCLEASE DOMAIN-CONTAINING PROTEIN-RELATED"/>
    <property type="match status" value="1"/>
</dbReference>
<proteinExistence type="predicted"/>
<name>A0ABM8AB40_9DEIO</name>
<dbReference type="Gene3D" id="3.90.1570.10">
    <property type="entry name" value="tt1808, chain A"/>
    <property type="match status" value="1"/>
</dbReference>
<accession>A0ABM8AB40</accession>
<gene>
    <name evidence="2" type="ORF">DAETH_09350</name>
</gene>
<organism evidence="2 3">
    <name type="scientific">Deinococcus aetherius</name>
    <dbReference type="NCBI Taxonomy" id="200252"/>
    <lineage>
        <taxon>Bacteria</taxon>
        <taxon>Thermotogati</taxon>
        <taxon>Deinococcota</taxon>
        <taxon>Deinococci</taxon>
        <taxon>Deinococcales</taxon>
        <taxon>Deinococcaceae</taxon>
        <taxon>Deinococcus</taxon>
    </lineage>
</organism>
<dbReference type="InterPro" id="IPR011335">
    <property type="entry name" value="Restrct_endonuc-II-like"/>
</dbReference>
<dbReference type="PANTHER" id="PTHR36558">
    <property type="entry name" value="GLR1098 PROTEIN"/>
    <property type="match status" value="1"/>
</dbReference>
<sequence length="207" mass="23535">MGVRNGPAYHSRMSDPALRKISEEEYLRTEELSPFRREYIDGFVYALHGEDTPNAQAGAASRHGLICMNIGSALHRVALRQGCRLYQSDMRVRLSQPRFTRYYYPDLVLTCDPVDAAATFLPSPCLVVEVLSPSIRDPDRREKLFAYTTLPSVRGYLLVDTATRAARLYVRDGDRWDEQYAEEEGELRLPCLNVPLALSDIYEGIDL</sequence>
<protein>
    <recommendedName>
        <fullName evidence="1">Putative restriction endonuclease domain-containing protein</fullName>
    </recommendedName>
</protein>
<dbReference type="EMBL" id="AP026560">
    <property type="protein sequence ID" value="BDP40966.1"/>
    <property type="molecule type" value="Genomic_DNA"/>
</dbReference>
<dbReference type="Pfam" id="PF05685">
    <property type="entry name" value="Uma2"/>
    <property type="match status" value="1"/>
</dbReference>
<reference evidence="2" key="1">
    <citation type="submission" date="2022-07" db="EMBL/GenBank/DDBJ databases">
        <title>Complete Genome Sequence of the Radioresistant Bacterium Deinococcus aetherius ST0316, Isolated from the Air Dust collected in Lower Stratosphere above Japan.</title>
        <authorList>
            <person name="Satoh K."/>
            <person name="Hagiwara K."/>
            <person name="Katsumata K."/>
            <person name="Kubo A."/>
            <person name="Yokobori S."/>
            <person name="Yamagishi A."/>
            <person name="Oono Y."/>
            <person name="Narumi I."/>
        </authorList>
    </citation>
    <scope>NUCLEOTIDE SEQUENCE</scope>
    <source>
        <strain evidence="2">ST0316</strain>
    </source>
</reference>
<keyword evidence="3" id="KW-1185">Reference proteome</keyword>
<dbReference type="CDD" id="cd06260">
    <property type="entry name" value="DUF820-like"/>
    <property type="match status" value="1"/>
</dbReference>
<evidence type="ECO:0000259" key="1">
    <source>
        <dbReference type="Pfam" id="PF05685"/>
    </source>
</evidence>
<dbReference type="InterPro" id="IPR008538">
    <property type="entry name" value="Uma2"/>
</dbReference>
<dbReference type="SUPFAM" id="SSF52980">
    <property type="entry name" value="Restriction endonuclease-like"/>
    <property type="match status" value="1"/>
</dbReference>
<feature type="domain" description="Putative restriction endonuclease" evidence="1">
    <location>
        <begin position="24"/>
        <end position="195"/>
    </location>
</feature>
<dbReference type="Proteomes" id="UP001064971">
    <property type="component" value="Chromosome"/>
</dbReference>
<evidence type="ECO:0000313" key="3">
    <source>
        <dbReference type="Proteomes" id="UP001064971"/>
    </source>
</evidence>
<dbReference type="InterPro" id="IPR012296">
    <property type="entry name" value="Nuclease_put_TT1808"/>
</dbReference>
<evidence type="ECO:0000313" key="2">
    <source>
        <dbReference type="EMBL" id="BDP40966.1"/>
    </source>
</evidence>